<dbReference type="SUPFAM" id="SSF51445">
    <property type="entry name" value="(Trans)glycosidases"/>
    <property type="match status" value="1"/>
</dbReference>
<comment type="similarity">
    <text evidence="1">Belongs to the glycosyl hydrolase 35 family.</text>
</comment>
<dbReference type="Gene3D" id="2.60.120.260">
    <property type="entry name" value="Galactose-binding domain-like"/>
    <property type="match status" value="2"/>
</dbReference>
<protein>
    <submittedName>
        <fullName evidence="7">Beta-galactosidase</fullName>
    </submittedName>
</protein>
<evidence type="ECO:0000313" key="7">
    <source>
        <dbReference type="EMBL" id="KAB7501273.1"/>
    </source>
</evidence>
<dbReference type="Pfam" id="PF21317">
    <property type="entry name" value="BetaGal_ABD_1"/>
    <property type="match status" value="1"/>
</dbReference>
<dbReference type="Gene3D" id="3.20.20.80">
    <property type="entry name" value="Glycosidases"/>
    <property type="match status" value="1"/>
</dbReference>
<dbReference type="InterPro" id="IPR048913">
    <property type="entry name" value="BetaGal_gal-bd"/>
</dbReference>
<dbReference type="Pfam" id="PF21467">
    <property type="entry name" value="BetaGal_gal-bd"/>
    <property type="match status" value="1"/>
</dbReference>
<feature type="domain" description="Glycoside hydrolase 35 catalytic" evidence="4">
    <location>
        <begin position="39"/>
        <end position="152"/>
    </location>
</feature>
<feature type="non-terminal residue" evidence="7">
    <location>
        <position position="1"/>
    </location>
</feature>
<dbReference type="PANTHER" id="PTHR23421">
    <property type="entry name" value="BETA-GALACTOSIDASE RELATED"/>
    <property type="match status" value="1"/>
</dbReference>
<accession>A0A5N5T425</accession>
<dbReference type="InterPro" id="IPR008979">
    <property type="entry name" value="Galactose-bd-like_sf"/>
</dbReference>
<dbReference type="InterPro" id="IPR001944">
    <property type="entry name" value="Glycoside_Hdrlase_35"/>
</dbReference>
<evidence type="ECO:0000256" key="2">
    <source>
        <dbReference type="ARBA" id="ARBA00022801"/>
    </source>
</evidence>
<dbReference type="InterPro" id="IPR031330">
    <property type="entry name" value="Gly_Hdrlase_35_cat"/>
</dbReference>
<dbReference type="InterPro" id="IPR017853">
    <property type="entry name" value="GH"/>
</dbReference>
<dbReference type="InterPro" id="IPR048912">
    <property type="entry name" value="BetaGal1-like_ABD1"/>
</dbReference>
<dbReference type="GO" id="GO:0004553">
    <property type="term" value="F:hydrolase activity, hydrolyzing O-glycosyl compounds"/>
    <property type="evidence" value="ECO:0007669"/>
    <property type="project" value="InterPro"/>
</dbReference>
<evidence type="ECO:0000256" key="1">
    <source>
        <dbReference type="ARBA" id="ARBA00009809"/>
    </source>
</evidence>
<organism evidence="7 8">
    <name type="scientific">Armadillidium nasatum</name>
    <dbReference type="NCBI Taxonomy" id="96803"/>
    <lineage>
        <taxon>Eukaryota</taxon>
        <taxon>Metazoa</taxon>
        <taxon>Ecdysozoa</taxon>
        <taxon>Arthropoda</taxon>
        <taxon>Crustacea</taxon>
        <taxon>Multicrustacea</taxon>
        <taxon>Malacostraca</taxon>
        <taxon>Eumalacostraca</taxon>
        <taxon>Peracarida</taxon>
        <taxon>Isopoda</taxon>
        <taxon>Oniscidea</taxon>
        <taxon>Crinocheta</taxon>
        <taxon>Armadillidiidae</taxon>
        <taxon>Armadillidium</taxon>
    </lineage>
</organism>
<dbReference type="PRINTS" id="PR00742">
    <property type="entry name" value="GLHYDRLASE35"/>
</dbReference>
<evidence type="ECO:0000259" key="4">
    <source>
        <dbReference type="Pfam" id="PF01301"/>
    </source>
</evidence>
<sequence length="479" mass="54669">ENEIEATPLSIFFIGIISKWPNNILSTRESFTIDRESKSFLKDGHPFRYISGTIHYFRVLPDSWRDRMRKLRHAGCNVLQTYVEWASHEPEPGEYNFKGRFNLFQYLNIAHEEGLLVILRPGPYIDAERDMGGLPYWLLRENPSVRLRTMDNSRNVTECFSAQRLFEPNGPLVNSEFYPGWLDHWGAPHSKRSSKYVKLPPGPVPGPSPKYAYGDVQVHPKAELLSLSSLLKSVTSTWPLTFEELSVFSGLVVYSTKIPKMISDPARLSLYDIHDRGYVYVDNQFVGIVSREQELYVLPISAKPNQDLVIVVESQGRICYGDNINDFKGITTNVTIGETHKISNWEMTPVPLTNSTELRMNIEYLQQKTLNQVRNSNSGGMTFYEGKFNVPKESGSPKDTFLRLDGWTKGYAWINDFLLGRYWPAVGPQVTLYIPSGLLHFDDNKILLLELEKAPCNENSSCNVSFVDIPEVNGPTPEW</sequence>
<evidence type="ECO:0000259" key="6">
    <source>
        <dbReference type="Pfam" id="PF21467"/>
    </source>
</evidence>
<dbReference type="SUPFAM" id="SSF49785">
    <property type="entry name" value="Galactose-binding domain-like"/>
    <property type="match status" value="1"/>
</dbReference>
<evidence type="ECO:0000259" key="5">
    <source>
        <dbReference type="Pfam" id="PF21317"/>
    </source>
</evidence>
<reference evidence="7 8" key="1">
    <citation type="journal article" date="2019" name="PLoS Biol.">
        <title>Sex chromosomes control vertical transmission of feminizing Wolbachia symbionts in an isopod.</title>
        <authorList>
            <person name="Becking T."/>
            <person name="Chebbi M.A."/>
            <person name="Giraud I."/>
            <person name="Moumen B."/>
            <person name="Laverre T."/>
            <person name="Caubet Y."/>
            <person name="Peccoud J."/>
            <person name="Gilbert C."/>
            <person name="Cordaux R."/>
        </authorList>
    </citation>
    <scope>NUCLEOTIDE SEQUENCE [LARGE SCALE GENOMIC DNA]</scope>
    <source>
        <strain evidence="7">ANa2</strain>
        <tissue evidence="7">Whole body excluding digestive tract and cuticle</tissue>
    </source>
</reference>
<feature type="domain" description="Beta-galactosidase galactose-binding" evidence="6">
    <location>
        <begin position="381"/>
        <end position="444"/>
    </location>
</feature>
<dbReference type="Pfam" id="PF01301">
    <property type="entry name" value="Glyco_hydro_35"/>
    <property type="match status" value="1"/>
</dbReference>
<dbReference type="AlphaFoldDB" id="A0A5N5T425"/>
<keyword evidence="8" id="KW-1185">Reference proteome</keyword>
<dbReference type="GO" id="GO:0005975">
    <property type="term" value="P:carbohydrate metabolic process"/>
    <property type="evidence" value="ECO:0007669"/>
    <property type="project" value="InterPro"/>
</dbReference>
<comment type="caution">
    <text evidence="7">The sequence shown here is derived from an EMBL/GenBank/DDBJ whole genome shotgun (WGS) entry which is preliminary data.</text>
</comment>
<dbReference type="OrthoDB" id="1657402at2759"/>
<proteinExistence type="inferred from homology"/>
<dbReference type="Proteomes" id="UP000326759">
    <property type="component" value="Unassembled WGS sequence"/>
</dbReference>
<keyword evidence="3" id="KW-0326">Glycosidase</keyword>
<dbReference type="EMBL" id="SEYY01011192">
    <property type="protein sequence ID" value="KAB7501273.1"/>
    <property type="molecule type" value="Genomic_DNA"/>
</dbReference>
<evidence type="ECO:0000313" key="8">
    <source>
        <dbReference type="Proteomes" id="UP000326759"/>
    </source>
</evidence>
<keyword evidence="2" id="KW-0378">Hydrolase</keyword>
<evidence type="ECO:0000256" key="3">
    <source>
        <dbReference type="ARBA" id="ARBA00023295"/>
    </source>
</evidence>
<feature type="domain" description="Beta-galactosidase 1-like first all-beta" evidence="5">
    <location>
        <begin position="239"/>
        <end position="350"/>
    </location>
</feature>
<gene>
    <name evidence="7" type="primary">GLB1_2</name>
    <name evidence="7" type="ORF">Anas_12230</name>
</gene>
<name>A0A5N5T425_9CRUS</name>